<dbReference type="Proteomes" id="UP001314263">
    <property type="component" value="Unassembled WGS sequence"/>
</dbReference>
<keyword evidence="3" id="KW-1185">Reference proteome</keyword>
<comment type="caution">
    <text evidence="2">The sequence shown here is derived from an EMBL/GenBank/DDBJ whole genome shotgun (WGS) entry which is preliminary data.</text>
</comment>
<name>A0AAV1IIL1_9CHLO</name>
<evidence type="ECO:0000313" key="2">
    <source>
        <dbReference type="EMBL" id="CAK0786486.1"/>
    </source>
</evidence>
<feature type="region of interest" description="Disordered" evidence="1">
    <location>
        <begin position="1"/>
        <end position="20"/>
    </location>
</feature>
<organism evidence="2 3">
    <name type="scientific">Coccomyxa viridis</name>
    <dbReference type="NCBI Taxonomy" id="1274662"/>
    <lineage>
        <taxon>Eukaryota</taxon>
        <taxon>Viridiplantae</taxon>
        <taxon>Chlorophyta</taxon>
        <taxon>core chlorophytes</taxon>
        <taxon>Trebouxiophyceae</taxon>
        <taxon>Trebouxiophyceae incertae sedis</taxon>
        <taxon>Coccomyxaceae</taxon>
        <taxon>Coccomyxa</taxon>
    </lineage>
</organism>
<accession>A0AAV1IIL1</accession>
<evidence type="ECO:0000313" key="3">
    <source>
        <dbReference type="Proteomes" id="UP001314263"/>
    </source>
</evidence>
<dbReference type="AlphaFoldDB" id="A0AAV1IIL1"/>
<dbReference type="EMBL" id="CAUYUE010000014">
    <property type="protein sequence ID" value="CAK0786486.1"/>
    <property type="molecule type" value="Genomic_DNA"/>
</dbReference>
<sequence length="129" mass="14016">MGDMDLLDVDDMHPTSPQKGCSSKVVLLEFAAVRRGSQADLACEEAPEASMHLEPLPTPRRSLSDAMRDCSFIDASMQPSNTVSVDASPSPRGKLNASCLTPAQAFTHTGKRCMHPVLFLNPHRLLLNK</sequence>
<evidence type="ECO:0000256" key="1">
    <source>
        <dbReference type="SAM" id="MobiDB-lite"/>
    </source>
</evidence>
<protein>
    <submittedName>
        <fullName evidence="2">Uncharacterized protein</fullName>
    </submittedName>
</protein>
<gene>
    <name evidence="2" type="ORF">CVIRNUC_009699</name>
</gene>
<reference evidence="2 3" key="1">
    <citation type="submission" date="2023-10" db="EMBL/GenBank/DDBJ databases">
        <authorList>
            <person name="Maclean D."/>
            <person name="Macfadyen A."/>
        </authorList>
    </citation>
    <scope>NUCLEOTIDE SEQUENCE [LARGE SCALE GENOMIC DNA]</scope>
</reference>
<proteinExistence type="predicted"/>